<organism evidence="1 2">
    <name type="scientific">Hibiscus syriacus</name>
    <name type="common">Rose of Sharon</name>
    <dbReference type="NCBI Taxonomy" id="106335"/>
    <lineage>
        <taxon>Eukaryota</taxon>
        <taxon>Viridiplantae</taxon>
        <taxon>Streptophyta</taxon>
        <taxon>Embryophyta</taxon>
        <taxon>Tracheophyta</taxon>
        <taxon>Spermatophyta</taxon>
        <taxon>Magnoliopsida</taxon>
        <taxon>eudicotyledons</taxon>
        <taxon>Gunneridae</taxon>
        <taxon>Pentapetalae</taxon>
        <taxon>rosids</taxon>
        <taxon>malvids</taxon>
        <taxon>Malvales</taxon>
        <taxon>Malvaceae</taxon>
        <taxon>Malvoideae</taxon>
        <taxon>Hibiscus</taxon>
    </lineage>
</organism>
<reference evidence="1" key="1">
    <citation type="submission" date="2019-09" db="EMBL/GenBank/DDBJ databases">
        <title>Draft genome information of white flower Hibiscus syriacus.</title>
        <authorList>
            <person name="Kim Y.-M."/>
        </authorList>
    </citation>
    <scope>NUCLEOTIDE SEQUENCE [LARGE SCALE GENOMIC DNA]</scope>
    <source>
        <strain evidence="1">YM2019G1</strain>
    </source>
</reference>
<comment type="caution">
    <text evidence="1">The sequence shown here is derived from an EMBL/GenBank/DDBJ whole genome shotgun (WGS) entry which is preliminary data.</text>
</comment>
<dbReference type="EMBL" id="VEPZ02001327">
    <property type="protein sequence ID" value="KAE8680259.1"/>
    <property type="molecule type" value="Genomic_DNA"/>
</dbReference>
<protein>
    <submittedName>
        <fullName evidence="1">Receptor like protein 53</fullName>
    </submittedName>
</protein>
<keyword evidence="2" id="KW-1185">Reference proteome</keyword>
<dbReference type="Gene3D" id="3.30.70.100">
    <property type="match status" value="1"/>
</dbReference>
<gene>
    <name evidence="1" type="ORF">F3Y22_tig00111392pilonHSYRG00550</name>
</gene>
<evidence type="ECO:0000313" key="1">
    <source>
        <dbReference type="EMBL" id="KAE8680259.1"/>
    </source>
</evidence>
<dbReference type="InterPro" id="IPR042885">
    <property type="entry name" value="HIPP47/16"/>
</dbReference>
<dbReference type="OrthoDB" id="692882at2759"/>
<dbReference type="PANTHER" id="PTHR46932:SF12">
    <property type="entry name" value="HEAVY METAL-ASSOCIATED ISOPRENYLATED PLANT PROTEIN 47"/>
    <property type="match status" value="1"/>
</dbReference>
<dbReference type="AlphaFoldDB" id="A0A6A2YLQ4"/>
<accession>A0A6A2YLQ4</accession>
<dbReference type="Proteomes" id="UP000436088">
    <property type="component" value="Unassembled WGS sequence"/>
</dbReference>
<name>A0A6A2YLQ4_HIBSY</name>
<dbReference type="PANTHER" id="PTHR46932">
    <property type="entry name" value="HEAVY METAL-ASSOCIATED ISOPRENYLATED PLANT PROTEIN 47"/>
    <property type="match status" value="1"/>
</dbReference>
<sequence length="140" mass="15197">MLQQKIVVKVSMQGEKRRTGALKIAAAADGVVSVALYGPRKDKLMIVGDGVDAVCLTSSLRKQLSPASLETVEEVKDPKPMSNPIICCLPPQPQPEFFTVVTDPHPSPCAVFFNNHIMIFHAISSIASSVHFKYPACYTV</sequence>
<keyword evidence="1" id="KW-0675">Receptor</keyword>
<evidence type="ECO:0000313" key="2">
    <source>
        <dbReference type="Proteomes" id="UP000436088"/>
    </source>
</evidence>
<proteinExistence type="predicted"/>